<reference evidence="1 2" key="1">
    <citation type="submission" date="2019-06" db="EMBL/GenBank/DDBJ databases">
        <title>Desulfobotulus mexicanus sp. nov., a novel sulfate-reducing bacterium isolated from the sediment of an alkaline crater lake in Mexico.</title>
        <authorList>
            <person name="Hirschler-Rea A."/>
        </authorList>
    </citation>
    <scope>NUCLEOTIDE SEQUENCE [LARGE SCALE GENOMIC DNA]</scope>
    <source>
        <strain evidence="1 2">PAR22N</strain>
    </source>
</reference>
<dbReference type="Proteomes" id="UP000321899">
    <property type="component" value="Unassembled WGS sequence"/>
</dbReference>
<keyword evidence="2" id="KW-1185">Reference proteome</keyword>
<name>A0A5S5MC08_9BACT</name>
<dbReference type="AlphaFoldDB" id="A0A5S5MC08"/>
<evidence type="ECO:0000313" key="2">
    <source>
        <dbReference type="Proteomes" id="UP000321899"/>
    </source>
</evidence>
<gene>
    <name evidence="1" type="ORF">FIM25_16605</name>
</gene>
<dbReference type="RefSeq" id="WP_139450973.1">
    <property type="nucleotide sequence ID" value="NZ_VDMB01000049.1"/>
</dbReference>
<sequence length="134" mass="15112">MLIKNLTLTLYLSDLEAEFNSVQETIADLSLISFELVKDCHWGDLDMTLYIYGAGDPETEYPVYEARIDTEFFLAEGSFGRVVSCKKLVALFSCSLVEEICRRNIPVVCNRGDSTETYIDLENPGEGVLLPMLR</sequence>
<comment type="caution">
    <text evidence="1">The sequence shown here is derived from an EMBL/GenBank/DDBJ whole genome shotgun (WGS) entry which is preliminary data.</text>
</comment>
<dbReference type="OrthoDB" id="5426876at2"/>
<proteinExistence type="predicted"/>
<evidence type="ECO:0000313" key="1">
    <source>
        <dbReference type="EMBL" id="TYT73155.1"/>
    </source>
</evidence>
<accession>A0A5S5MC08</accession>
<protein>
    <submittedName>
        <fullName evidence="1">Uncharacterized protein</fullName>
    </submittedName>
</protein>
<organism evidence="1 2">
    <name type="scientific">Desulfobotulus mexicanus</name>
    <dbReference type="NCBI Taxonomy" id="2586642"/>
    <lineage>
        <taxon>Bacteria</taxon>
        <taxon>Pseudomonadati</taxon>
        <taxon>Thermodesulfobacteriota</taxon>
        <taxon>Desulfobacteria</taxon>
        <taxon>Desulfobacterales</taxon>
        <taxon>Desulfobacteraceae</taxon>
        <taxon>Desulfobotulus</taxon>
    </lineage>
</organism>
<dbReference type="EMBL" id="VDMB01000049">
    <property type="protein sequence ID" value="TYT73155.1"/>
    <property type="molecule type" value="Genomic_DNA"/>
</dbReference>